<feature type="compositionally biased region" description="Basic and acidic residues" evidence="1">
    <location>
        <begin position="1"/>
        <end position="14"/>
    </location>
</feature>
<proteinExistence type="predicted"/>
<sequence length="572" mass="64300">MERKLECEPERASKESPTASPSLREPTTFLCYDRRLAKVGNYRTFPMPCLLKGVYVTYDKLESWAVMMVVHCGGPVDPFTVRGAQKLSLNVKKFKQWKRTIIEGVARADLAFPVEVSLARGCGGSSPEERGCFPEPSSLPLALGGQSEEGLMLAVGSAWTICPDIHDGSRWISRTLENCRPGDRWPPLRMFSGVKGGVGRQGPWSEGERSPERPNKRLQKPRDGPRLRGLQEFLNYYLEEFSPLPRMGCSLDREQSRKILSATAIKCRRRCNRPSAGKSQRRVSVIQAWPYLTPVRVPSCAVLIAITHAHSNRGELDDEHQRAWTAFRATEERAAKISDQRKGSLRLRVSSSDEYNWQAGLLNYMHYSPPSPHKGEPGSIPEVAGAALGFSQVGIVTDDAAGRRVFSEISRFAHPFHSGAAPYSPQVPLIGSQDLNVKNRPDFFTLSRHKVTGAEGKVEVNYLYPPPQQYQLISMEQRWNERAEETGAPRENTPTIGIVRHDYHMQKSPPRVETRRRTNCGGERRRCRDWGRDERKPGVFRIATVAARVVLAGQIFMPGKFLSALSHARRFI</sequence>
<feature type="region of interest" description="Disordered" evidence="1">
    <location>
        <begin position="190"/>
        <end position="225"/>
    </location>
</feature>
<protein>
    <submittedName>
        <fullName evidence="2">Uncharacterized protein</fullName>
    </submittedName>
</protein>
<name>A0ABQ9GJL1_9NEOP</name>
<comment type="caution">
    <text evidence="2">The sequence shown here is derived from an EMBL/GenBank/DDBJ whole genome shotgun (WGS) entry which is preliminary data.</text>
</comment>
<dbReference type="Proteomes" id="UP001159363">
    <property type="component" value="Chromosome 10"/>
</dbReference>
<feature type="region of interest" description="Disordered" evidence="1">
    <location>
        <begin position="1"/>
        <end position="23"/>
    </location>
</feature>
<dbReference type="EMBL" id="JARBHB010000011">
    <property type="protein sequence ID" value="KAJ8872210.1"/>
    <property type="molecule type" value="Genomic_DNA"/>
</dbReference>
<accession>A0ABQ9GJL1</accession>
<feature type="compositionally biased region" description="Basic and acidic residues" evidence="1">
    <location>
        <begin position="206"/>
        <end position="225"/>
    </location>
</feature>
<evidence type="ECO:0000256" key="1">
    <source>
        <dbReference type="SAM" id="MobiDB-lite"/>
    </source>
</evidence>
<organism evidence="2 3">
    <name type="scientific">Dryococelus australis</name>
    <dbReference type="NCBI Taxonomy" id="614101"/>
    <lineage>
        <taxon>Eukaryota</taxon>
        <taxon>Metazoa</taxon>
        <taxon>Ecdysozoa</taxon>
        <taxon>Arthropoda</taxon>
        <taxon>Hexapoda</taxon>
        <taxon>Insecta</taxon>
        <taxon>Pterygota</taxon>
        <taxon>Neoptera</taxon>
        <taxon>Polyneoptera</taxon>
        <taxon>Phasmatodea</taxon>
        <taxon>Verophasmatodea</taxon>
        <taxon>Anareolatae</taxon>
        <taxon>Phasmatidae</taxon>
        <taxon>Eurycanthinae</taxon>
        <taxon>Dryococelus</taxon>
    </lineage>
</organism>
<reference evidence="2 3" key="1">
    <citation type="submission" date="2023-02" db="EMBL/GenBank/DDBJ databases">
        <title>LHISI_Scaffold_Assembly.</title>
        <authorList>
            <person name="Stuart O.P."/>
            <person name="Cleave R."/>
            <person name="Magrath M.J.L."/>
            <person name="Mikheyev A.S."/>
        </authorList>
    </citation>
    <scope>NUCLEOTIDE SEQUENCE [LARGE SCALE GENOMIC DNA]</scope>
    <source>
        <strain evidence="2">Daus_M_001</strain>
        <tissue evidence="2">Leg muscle</tissue>
    </source>
</reference>
<evidence type="ECO:0000313" key="2">
    <source>
        <dbReference type="EMBL" id="KAJ8872210.1"/>
    </source>
</evidence>
<gene>
    <name evidence="2" type="ORF">PR048_025812</name>
</gene>
<evidence type="ECO:0000313" key="3">
    <source>
        <dbReference type="Proteomes" id="UP001159363"/>
    </source>
</evidence>
<keyword evidence="3" id="KW-1185">Reference proteome</keyword>